<dbReference type="InterPro" id="IPR043128">
    <property type="entry name" value="Rev_trsase/Diguanyl_cyclase"/>
</dbReference>
<dbReference type="InterPro" id="IPR052163">
    <property type="entry name" value="DGC-Regulatory_Protein"/>
</dbReference>
<evidence type="ECO:0000313" key="3">
    <source>
        <dbReference type="EMBL" id="WIM95312.1"/>
    </source>
</evidence>
<organism evidence="3 4">
    <name type="scientific">Actinoplanes oblitus</name>
    <dbReference type="NCBI Taxonomy" id="3040509"/>
    <lineage>
        <taxon>Bacteria</taxon>
        <taxon>Bacillati</taxon>
        <taxon>Actinomycetota</taxon>
        <taxon>Actinomycetes</taxon>
        <taxon>Micromonosporales</taxon>
        <taxon>Micromonosporaceae</taxon>
        <taxon>Actinoplanes</taxon>
    </lineage>
</organism>
<dbReference type="PANTHER" id="PTHR46663:SF4">
    <property type="entry name" value="DIGUANYLATE CYCLASE DGCT-RELATED"/>
    <property type="match status" value="1"/>
</dbReference>
<dbReference type="NCBIfam" id="TIGR00254">
    <property type="entry name" value="GGDEF"/>
    <property type="match status" value="1"/>
</dbReference>
<dbReference type="InterPro" id="IPR000160">
    <property type="entry name" value="GGDEF_dom"/>
</dbReference>
<evidence type="ECO:0000313" key="4">
    <source>
        <dbReference type="Proteomes" id="UP001240150"/>
    </source>
</evidence>
<evidence type="ECO:0000256" key="1">
    <source>
        <dbReference type="SAM" id="MobiDB-lite"/>
    </source>
</evidence>
<dbReference type="PROSITE" id="PS50887">
    <property type="entry name" value="GGDEF"/>
    <property type="match status" value="1"/>
</dbReference>
<dbReference type="GO" id="GO:0016757">
    <property type="term" value="F:glycosyltransferase activity"/>
    <property type="evidence" value="ECO:0007669"/>
    <property type="project" value="UniProtKB-KW"/>
</dbReference>
<dbReference type="Proteomes" id="UP001240150">
    <property type="component" value="Chromosome"/>
</dbReference>
<feature type="region of interest" description="Disordered" evidence="1">
    <location>
        <begin position="98"/>
        <end position="142"/>
    </location>
</feature>
<feature type="compositionally biased region" description="Low complexity" evidence="1">
    <location>
        <begin position="115"/>
        <end position="138"/>
    </location>
</feature>
<dbReference type="EMBL" id="CP126980">
    <property type="protein sequence ID" value="WIM95312.1"/>
    <property type="molecule type" value="Genomic_DNA"/>
</dbReference>
<dbReference type="SMART" id="SM00267">
    <property type="entry name" value="GGDEF"/>
    <property type="match status" value="1"/>
</dbReference>
<sequence length="566" mass="59701">MRETTLHAVRLLERAQTGDAAAVLAEAETALRAATGDLADGPACMHFVRVVAFIARGDQRAAIEAAEPMLRAAEREGSRGWQAAALASRAWQRLRLAESPGPSASPALPTAPETSASSGPSVSSGPSASFGPSASSGPVDGDRDIDEVLRDLVAAEMLVEGEPDPVAAVNSRVAVAIGWYELRLYELVEPQFQSAYDMSTADGAQNGNRAMWLLNLAEMHLRWALELYQIHRVAEAESHTAEAERYATRAAAEVSGAGAVTWRDNALLYAACSRADRHDPAGAASDIEYYTRRLRDRGFPAEALAISRPFHGVALLRSGRPDEALAVMAAAADDLPPDADWLVVASTHRTRAVLLAHRGSRDAEATLAYGDSLAAALWRQRLNTLHAVRTRYDLEQLRAQHEQVARAAEADPLTGIANRRAFDSAVRSAADRPGSVAVLLVDTDKFKLINDTRGHAAGDAALRSIAAALAAQVGPGDLVVRLGGDEFAALLPGAGPAEAAAVATRMVRAVREIPDCVATVSIGVAVAPAATVTEALCRADEAMYRAKRQGGDNVELAPAPALRAAA</sequence>
<name>A0ABY8WD57_9ACTN</name>
<keyword evidence="4" id="KW-1185">Reference proteome</keyword>
<protein>
    <submittedName>
        <fullName evidence="3">GGDEF domain-containing protein</fullName>
        <ecNumber evidence="3">2.7.7.65</ecNumber>
    </submittedName>
</protein>
<reference evidence="3 4" key="1">
    <citation type="submission" date="2023-06" db="EMBL/GenBank/DDBJ databases">
        <authorList>
            <person name="Yushchuk O."/>
            <person name="Binda E."/>
            <person name="Ruckert-Reed C."/>
            <person name="Fedorenko V."/>
            <person name="Kalinowski J."/>
            <person name="Marinelli F."/>
        </authorList>
    </citation>
    <scope>NUCLEOTIDE SEQUENCE [LARGE SCALE GENOMIC DNA]</scope>
    <source>
        <strain evidence="3 4">NRRL 3884</strain>
    </source>
</reference>
<accession>A0ABY8WD57</accession>
<proteinExistence type="predicted"/>
<gene>
    <name evidence="3" type="ORF">ACTOB_007403</name>
</gene>
<dbReference type="Gene3D" id="3.30.70.270">
    <property type="match status" value="1"/>
</dbReference>
<feature type="domain" description="GGDEF" evidence="2">
    <location>
        <begin position="434"/>
        <end position="559"/>
    </location>
</feature>
<dbReference type="CDD" id="cd01949">
    <property type="entry name" value="GGDEF"/>
    <property type="match status" value="1"/>
</dbReference>
<keyword evidence="3" id="KW-0548">Nucleotidyltransferase</keyword>
<keyword evidence="3" id="KW-0808">Transferase</keyword>
<evidence type="ECO:0000259" key="2">
    <source>
        <dbReference type="PROSITE" id="PS50887"/>
    </source>
</evidence>
<dbReference type="RefSeq" id="WP_284916613.1">
    <property type="nucleotide sequence ID" value="NZ_CP126980.1"/>
</dbReference>
<keyword evidence="3" id="KW-0328">Glycosyltransferase</keyword>
<dbReference type="PANTHER" id="PTHR46663">
    <property type="entry name" value="DIGUANYLATE CYCLASE DGCT-RELATED"/>
    <property type="match status" value="1"/>
</dbReference>
<dbReference type="GO" id="GO:0052621">
    <property type="term" value="F:diguanylate cyclase activity"/>
    <property type="evidence" value="ECO:0007669"/>
    <property type="project" value="UniProtKB-EC"/>
</dbReference>
<dbReference type="InterPro" id="IPR029787">
    <property type="entry name" value="Nucleotide_cyclase"/>
</dbReference>
<dbReference type="SUPFAM" id="SSF55073">
    <property type="entry name" value="Nucleotide cyclase"/>
    <property type="match status" value="1"/>
</dbReference>
<dbReference type="Pfam" id="PF00990">
    <property type="entry name" value="GGDEF"/>
    <property type="match status" value="1"/>
</dbReference>
<dbReference type="EC" id="2.7.7.65" evidence="3"/>